<evidence type="ECO:0000313" key="4">
    <source>
        <dbReference type="Proteomes" id="UP001500902"/>
    </source>
</evidence>
<evidence type="ECO:0000256" key="2">
    <source>
        <dbReference type="SAM" id="MobiDB-lite"/>
    </source>
</evidence>
<feature type="compositionally biased region" description="Low complexity" evidence="2">
    <location>
        <begin position="1"/>
        <end position="12"/>
    </location>
</feature>
<keyword evidence="1" id="KW-0732">Signal</keyword>
<keyword evidence="4" id="KW-1185">Reference proteome</keyword>
<comment type="caution">
    <text evidence="3">The sequence shown here is derived from an EMBL/GenBank/DDBJ whole genome shotgun (WGS) entry which is preliminary data.</text>
</comment>
<dbReference type="EMBL" id="BAAAZP010000008">
    <property type="protein sequence ID" value="GAA3644923.1"/>
    <property type="molecule type" value="Genomic_DNA"/>
</dbReference>
<dbReference type="Proteomes" id="UP001500902">
    <property type="component" value="Unassembled WGS sequence"/>
</dbReference>
<gene>
    <name evidence="3" type="ORF">GCM10022224_004290</name>
</gene>
<feature type="region of interest" description="Disordered" evidence="2">
    <location>
        <begin position="1"/>
        <end position="25"/>
    </location>
</feature>
<evidence type="ECO:0008006" key="5">
    <source>
        <dbReference type="Google" id="ProtNLM"/>
    </source>
</evidence>
<dbReference type="Gene3D" id="2.60.40.1240">
    <property type="match status" value="1"/>
</dbReference>
<dbReference type="RefSeq" id="WP_344872353.1">
    <property type="nucleotide sequence ID" value="NZ_BAAAZP010000008.1"/>
</dbReference>
<feature type="compositionally biased region" description="Basic residues" evidence="2">
    <location>
        <begin position="16"/>
        <end position="25"/>
    </location>
</feature>
<proteinExistence type="predicted"/>
<sequence>MTATQRRSAAGPESRRGRRAERRRGTGSRLLNAVAGLVLLAGAVGLQTLHLGEGELSDALTYTGGKGEEVDARRFSVRLDSFTAAKSIESFSKTIGTDNLFLIVSVSAKSSRQPFRLGQPVLLAADGKRFDATDRVDNSVQLSDTWLQPDIWASGRFFFEVPASALPGAGVVFGLPGSVLVESYRPEVEIDLGLDEQGARTLAASPQAVYSVKK</sequence>
<evidence type="ECO:0000313" key="3">
    <source>
        <dbReference type="EMBL" id="GAA3644923.1"/>
    </source>
</evidence>
<evidence type="ECO:0000256" key="1">
    <source>
        <dbReference type="ARBA" id="ARBA00022729"/>
    </source>
</evidence>
<protein>
    <recommendedName>
        <fullName evidence="5">DUF4352 domain-containing protein</fullName>
    </recommendedName>
</protein>
<accession>A0ABP7B0Y3</accession>
<organism evidence="3 4">
    <name type="scientific">Nonomuraea antimicrobica</name>
    <dbReference type="NCBI Taxonomy" id="561173"/>
    <lineage>
        <taxon>Bacteria</taxon>
        <taxon>Bacillati</taxon>
        <taxon>Actinomycetota</taxon>
        <taxon>Actinomycetes</taxon>
        <taxon>Streptosporangiales</taxon>
        <taxon>Streptosporangiaceae</taxon>
        <taxon>Nonomuraea</taxon>
    </lineage>
</organism>
<dbReference type="InterPro" id="IPR029050">
    <property type="entry name" value="Immunoprotect_excell_Ig-like"/>
</dbReference>
<name>A0ABP7B0Y3_9ACTN</name>
<reference evidence="4" key="1">
    <citation type="journal article" date="2019" name="Int. J. Syst. Evol. Microbiol.">
        <title>The Global Catalogue of Microorganisms (GCM) 10K type strain sequencing project: providing services to taxonomists for standard genome sequencing and annotation.</title>
        <authorList>
            <consortium name="The Broad Institute Genomics Platform"/>
            <consortium name="The Broad Institute Genome Sequencing Center for Infectious Disease"/>
            <person name="Wu L."/>
            <person name="Ma J."/>
        </authorList>
    </citation>
    <scope>NUCLEOTIDE SEQUENCE [LARGE SCALE GENOMIC DNA]</scope>
    <source>
        <strain evidence="4">JCM 16904</strain>
    </source>
</reference>